<dbReference type="Proteomes" id="UP000315226">
    <property type="component" value="Unassembled WGS sequence"/>
</dbReference>
<protein>
    <submittedName>
        <fullName evidence="1">Uncharacterized protein</fullName>
    </submittedName>
</protein>
<evidence type="ECO:0000313" key="1">
    <source>
        <dbReference type="EMBL" id="GEB55672.1"/>
    </source>
</evidence>
<accession>A0A4Y3RDB3</accession>
<proteinExistence type="predicted"/>
<dbReference type="AlphaFoldDB" id="A0A4Y3RDB3"/>
<dbReference type="OrthoDB" id="4569687at2"/>
<dbReference type="EMBL" id="BJMN01000007">
    <property type="protein sequence ID" value="GEB55672.1"/>
    <property type="molecule type" value="Genomic_DNA"/>
</dbReference>
<name>A0A4Y3RDB3_9ACTN</name>
<reference evidence="1 2" key="1">
    <citation type="submission" date="2019-06" db="EMBL/GenBank/DDBJ databases">
        <title>Whole genome shotgun sequence of Streptomyces gardneri NBRC 12865.</title>
        <authorList>
            <person name="Hosoyama A."/>
            <person name="Uohara A."/>
            <person name="Ohji S."/>
            <person name="Ichikawa N."/>
        </authorList>
    </citation>
    <scope>NUCLEOTIDE SEQUENCE [LARGE SCALE GENOMIC DNA]</scope>
    <source>
        <strain evidence="1 2">NBRC 12865</strain>
    </source>
</reference>
<gene>
    <name evidence="1" type="ORF">SGA01_12770</name>
</gene>
<keyword evidence="2" id="KW-1185">Reference proteome</keyword>
<organism evidence="1 2">
    <name type="scientific">Streptomyces gardneri</name>
    <dbReference type="NCBI Taxonomy" id="66892"/>
    <lineage>
        <taxon>Bacteria</taxon>
        <taxon>Bacillati</taxon>
        <taxon>Actinomycetota</taxon>
        <taxon>Actinomycetes</taxon>
        <taxon>Kitasatosporales</taxon>
        <taxon>Streptomycetaceae</taxon>
        <taxon>Streptomyces</taxon>
    </lineage>
</organism>
<comment type="caution">
    <text evidence="1">The sequence shown here is derived from an EMBL/GenBank/DDBJ whole genome shotgun (WGS) entry which is preliminary data.</text>
</comment>
<evidence type="ECO:0000313" key="2">
    <source>
        <dbReference type="Proteomes" id="UP000315226"/>
    </source>
</evidence>
<sequence>MSDTYRLPTPELPPPGLRSAEIPNFGPVIVPPFVDVPEFSQYLTPADTSPVEFETLEPRVTDESRQQAVDVALASDRTSGRLEGKRYAVLEVGTRSLDRQTDHPLVIIYNYTDDEVVEVTIDQVRRAVHEVTVENYQPPLTDSEHSQALELVRDGNQLTESDVDLSTGVGLIVEDVNLRSPRYGHRLVDLRFGPENQYLPTAFAIVDLSDQEVVRTGLVSQEGGAS</sequence>
<dbReference type="RefSeq" id="WP_141294126.1">
    <property type="nucleotide sequence ID" value="NZ_BJMN01000007.1"/>
</dbReference>